<organism evidence="2 3">
    <name type="scientific">Pelobates cultripes</name>
    <name type="common">Western spadefoot toad</name>
    <dbReference type="NCBI Taxonomy" id="61616"/>
    <lineage>
        <taxon>Eukaryota</taxon>
        <taxon>Metazoa</taxon>
        <taxon>Chordata</taxon>
        <taxon>Craniata</taxon>
        <taxon>Vertebrata</taxon>
        <taxon>Euteleostomi</taxon>
        <taxon>Amphibia</taxon>
        <taxon>Batrachia</taxon>
        <taxon>Anura</taxon>
        <taxon>Pelobatoidea</taxon>
        <taxon>Pelobatidae</taxon>
        <taxon>Pelobates</taxon>
    </lineage>
</organism>
<gene>
    <name evidence="2" type="ORF">PECUL_23A051434</name>
</gene>
<evidence type="ECO:0000313" key="3">
    <source>
        <dbReference type="Proteomes" id="UP001295444"/>
    </source>
</evidence>
<dbReference type="AlphaFoldDB" id="A0AAD1SDV9"/>
<sequence>MPQTLQDLLPRMTIVRSGYEMSSNETPVKDYTNRTYEVVMVSIAGSIMLVSGILLILKAMRRRWDICGGSYDQYVEEAPVSNIQVSRDSRDNISTIDITGPVHITYVTEKEKTASEIPIRTVKLSRDALLYISLITCINLPDDIDSEENL</sequence>
<dbReference type="EMBL" id="OW240916">
    <property type="protein sequence ID" value="CAH2296717.1"/>
    <property type="molecule type" value="Genomic_DNA"/>
</dbReference>
<keyword evidence="1" id="KW-1133">Transmembrane helix</keyword>
<keyword evidence="1" id="KW-0812">Transmembrane</keyword>
<feature type="transmembrane region" description="Helical" evidence="1">
    <location>
        <begin position="38"/>
        <end position="57"/>
    </location>
</feature>
<keyword evidence="1" id="KW-0472">Membrane</keyword>
<dbReference type="Proteomes" id="UP001295444">
    <property type="component" value="Chromosome 05"/>
</dbReference>
<keyword evidence="3" id="KW-1185">Reference proteome</keyword>
<protein>
    <submittedName>
        <fullName evidence="2">Uncharacterized protein</fullName>
    </submittedName>
</protein>
<evidence type="ECO:0000256" key="1">
    <source>
        <dbReference type="SAM" id="Phobius"/>
    </source>
</evidence>
<evidence type="ECO:0000313" key="2">
    <source>
        <dbReference type="EMBL" id="CAH2296717.1"/>
    </source>
</evidence>
<name>A0AAD1SDV9_PELCU</name>
<reference evidence="2" key="1">
    <citation type="submission" date="2022-03" db="EMBL/GenBank/DDBJ databases">
        <authorList>
            <person name="Alioto T."/>
            <person name="Alioto T."/>
            <person name="Gomez Garrido J."/>
        </authorList>
    </citation>
    <scope>NUCLEOTIDE SEQUENCE</scope>
</reference>
<accession>A0AAD1SDV9</accession>
<proteinExistence type="predicted"/>